<dbReference type="GO" id="GO:0009570">
    <property type="term" value="C:chloroplast stroma"/>
    <property type="evidence" value="ECO:0007669"/>
    <property type="project" value="UniProtKB-SubCell"/>
</dbReference>
<evidence type="ECO:0000313" key="5">
    <source>
        <dbReference type="EMBL" id="QYB21625.1"/>
    </source>
</evidence>
<keyword evidence="3" id="KW-0276">Fatty acid metabolism</keyword>
<feature type="zinc finger region" description="C4-type" evidence="3">
    <location>
        <begin position="62"/>
        <end position="84"/>
    </location>
</feature>
<feature type="binding site" evidence="3">
    <location>
        <position position="84"/>
    </location>
    <ligand>
        <name>Zn(2+)</name>
        <dbReference type="ChEBI" id="CHEBI:29105"/>
    </ligand>
</feature>
<keyword evidence="1 3" id="KW-0547">Nucleotide-binding</keyword>
<sequence length="656" mass="76564">MNFKEWDNERRRLNRVIETLTEKTDQLAIVKREGKNTTHSELVYAHPQLIDNERLRELWAQCDNCYGMQYRVYLRQKSSICEDCGFPMQMGSSDRIELLVDPGTWVPMDQNICTVDVFLGVLQTEQKMENPWLTNRKKLNNRDYPYQNLNFWIGYSFLICELLPEEMKYLPLLEKVSEAILEDKPSIEEHKLLQDVDIHHLFFLAKFLLYKETLFLWSWYDLRWYAWISKVPQSRENLLMILEYNIILFKFEKAVRGYIKKKLDNFFRNALEQHIFILEIDLDCSGIPWFKDELELLLSNGTMLTLNDYLFLHLWLTWSEGWINWYGFKVPQKEMNVLQIFFLNLGLVGDLPPEEEIPEEKTPEKKVPEKTLSERVIDVVKRVAKDFPEKEKEIPEKEDYESWDKDEYNFNYDFNPRDGHDPREEEYVRTGKFPEEGPSIPEEEPSIEEEEELDMEEKPYMDHITSYQIDTGLTDAIQTGIGQLNGIPIAIGVMDFQFMGGSMGSVVGEKMTRLIEYAANKSLPLITVCASGGARMQEGSFSLMQMGKISSALNIFQGKKKLFYISILTSPTTGGVTASFGMLPNIAIAEPKAYIAFAGRRVIEQTLNLTIEDEDFQTAEYLFHHGLFDQIVPRSILKGVLRDLLKLYKFCGFNNV</sequence>
<feature type="binding site" evidence="3">
    <location>
        <position position="81"/>
    </location>
    <ligand>
        <name>Zn(2+)</name>
        <dbReference type="ChEBI" id="CHEBI:29105"/>
    </ligand>
</feature>
<evidence type="ECO:0000256" key="1">
    <source>
        <dbReference type="ARBA" id="ARBA00022741"/>
    </source>
</evidence>
<comment type="catalytic activity">
    <reaction evidence="3">
        <text>N(6)-carboxybiotinyl-L-lysyl-[protein] + acetyl-CoA = N(6)-biotinyl-L-lysyl-[protein] + malonyl-CoA</text>
        <dbReference type="Rhea" id="RHEA:54728"/>
        <dbReference type="Rhea" id="RHEA-COMP:10505"/>
        <dbReference type="Rhea" id="RHEA-COMP:10506"/>
        <dbReference type="ChEBI" id="CHEBI:57288"/>
        <dbReference type="ChEBI" id="CHEBI:57384"/>
        <dbReference type="ChEBI" id="CHEBI:83144"/>
        <dbReference type="ChEBI" id="CHEBI:83145"/>
        <dbReference type="EC" id="2.1.3.15"/>
    </reaction>
</comment>
<dbReference type="SUPFAM" id="SSF52096">
    <property type="entry name" value="ClpP/crotonase"/>
    <property type="match status" value="2"/>
</dbReference>
<dbReference type="AlphaFoldDB" id="A0A8F8SW80"/>
<dbReference type="InterPro" id="IPR034733">
    <property type="entry name" value="AcCoA_carboxyl_beta"/>
</dbReference>
<geneLocation type="chloroplast" evidence="5"/>
<dbReference type="PANTHER" id="PTHR42995:SF5">
    <property type="entry name" value="ACETYL-COENZYME A CARBOXYLASE CARBOXYL TRANSFERASE SUBUNIT BETA, CHLOROPLASTIC"/>
    <property type="match status" value="1"/>
</dbReference>
<protein>
    <recommendedName>
        <fullName evidence="3">Acetyl-coenzyme A carboxylase carboxyl transferase subunit beta, chloroplastic</fullName>
        <shortName evidence="3">ACCase subunit beta</shortName>
        <shortName evidence="3">Acetyl-CoA carboxylase carboxyltransferase subunit beta</shortName>
        <ecNumber evidence="3">2.1.3.15</ecNumber>
    </recommendedName>
</protein>
<keyword evidence="5" id="KW-0934">Plastid</keyword>
<gene>
    <name evidence="3 5" type="primary">accD</name>
</gene>
<name>A0A8F8SW80_9CONI</name>
<keyword evidence="2 3" id="KW-0067">ATP-binding</keyword>
<dbReference type="EMBL" id="MW470982">
    <property type="protein sequence ID" value="QYB21625.1"/>
    <property type="molecule type" value="Genomic_DNA"/>
</dbReference>
<keyword evidence="3" id="KW-0479">Metal-binding</keyword>
<accession>A0A8F8SW80</accession>
<keyword evidence="3" id="KW-0863">Zinc-finger</keyword>
<comment type="function">
    <text evidence="3">Component of the acetyl coenzyme A carboxylase (ACC) complex. Biotin carboxylase (BC) catalyzes the carboxylation of biotin on its carrier protein (BCCP) and then the CO(2) group is transferred by the transcarboxylase to acetyl-CoA to form malonyl-CoA.</text>
</comment>
<comment type="subunit">
    <text evidence="3">Acetyl-CoA carboxylase is a heterohexamer composed of biotin carboxyl carrier protein, biotin carboxylase and two subunits each of ACCase subunit alpha and ACCase plastid-coded subunit beta (accD).</text>
</comment>
<dbReference type="GO" id="GO:0005524">
    <property type="term" value="F:ATP binding"/>
    <property type="evidence" value="ECO:0007669"/>
    <property type="project" value="UniProtKB-KW"/>
</dbReference>
<evidence type="ECO:0000256" key="2">
    <source>
        <dbReference type="ARBA" id="ARBA00022840"/>
    </source>
</evidence>
<feature type="binding site" evidence="3">
    <location>
        <position position="65"/>
    </location>
    <ligand>
        <name>Zn(2+)</name>
        <dbReference type="ChEBI" id="CHEBI:29105"/>
    </ligand>
</feature>
<feature type="binding site" evidence="3">
    <location>
        <position position="62"/>
    </location>
    <ligand>
        <name>Zn(2+)</name>
        <dbReference type="ChEBI" id="CHEBI:29105"/>
    </ligand>
</feature>
<comment type="subcellular location">
    <subcellularLocation>
        <location evidence="3">Plastid</location>
        <location evidence="3">Chloroplast stroma</location>
    </subcellularLocation>
</comment>
<evidence type="ECO:0000256" key="3">
    <source>
        <dbReference type="HAMAP-Rule" id="MF_01395"/>
    </source>
</evidence>
<keyword evidence="3" id="KW-0862">Zinc</keyword>
<keyword evidence="3" id="KW-0443">Lipid metabolism</keyword>
<dbReference type="UniPathway" id="UPA00655">
    <property type="reaction ID" value="UER00711"/>
</dbReference>
<comment type="similarity">
    <text evidence="3">Belongs to the AccD/PCCB family.</text>
</comment>
<dbReference type="HAMAP" id="MF_01395">
    <property type="entry name" value="AcetylCoA_CT_beta"/>
    <property type="match status" value="1"/>
</dbReference>
<proteinExistence type="inferred from homology"/>
<feature type="domain" description="Acetyl-coenzyme A carboxylase carboxyl transferase subunit beta" evidence="4">
    <location>
        <begin position="473"/>
        <end position="619"/>
    </location>
</feature>
<comment type="cofactor">
    <cofactor evidence="3">
        <name>Zn(2+)</name>
        <dbReference type="ChEBI" id="CHEBI:29105"/>
    </cofactor>
    <text evidence="3">Binds 1 zinc ion per subunit.</text>
</comment>
<dbReference type="GO" id="GO:0006633">
    <property type="term" value="P:fatty acid biosynthetic process"/>
    <property type="evidence" value="ECO:0007669"/>
    <property type="project" value="UniProtKB-KW"/>
</dbReference>
<dbReference type="GO" id="GO:2001295">
    <property type="term" value="P:malonyl-CoA biosynthetic process"/>
    <property type="evidence" value="ECO:0007669"/>
    <property type="project" value="UniProtKB-UniRule"/>
</dbReference>
<organism evidence="5">
    <name type="scientific">Halocarpus bidwillii</name>
    <dbReference type="NCBI Taxonomy" id="120591"/>
    <lineage>
        <taxon>Eukaryota</taxon>
        <taxon>Viridiplantae</taxon>
        <taxon>Streptophyta</taxon>
        <taxon>Embryophyta</taxon>
        <taxon>Tracheophyta</taxon>
        <taxon>Spermatophyta</taxon>
        <taxon>Pinopsida</taxon>
        <taxon>Pinidae</taxon>
        <taxon>Conifers II</taxon>
        <taxon>Araucariales</taxon>
        <taxon>Podocarpaceae</taxon>
        <taxon>Halocarpus</taxon>
    </lineage>
</organism>
<dbReference type="PRINTS" id="PR01070">
    <property type="entry name" value="ACCCTRFRASEB"/>
</dbReference>
<reference evidence="5" key="1">
    <citation type="journal article" date="2021" name="Nat. Plants">
        <title>Gene duplications and phylogenomic conflict underlie major pulses of phenotypic evolution in gymnosperms.</title>
        <authorList>
            <person name="Stull G.W."/>
            <person name="Qu X.J."/>
            <person name="Parins-Fukuchi C."/>
            <person name="Yang Y.Y."/>
            <person name="Yang J.B."/>
            <person name="Yang Z.Y."/>
            <person name="Hu Y."/>
            <person name="Ma H."/>
            <person name="Soltis P.S."/>
            <person name="Soltis D.E."/>
            <person name="Li D.Z."/>
            <person name="Smith S.A."/>
            <person name="Yi T.S."/>
        </authorList>
    </citation>
    <scope>NUCLEOTIDE SEQUENCE</scope>
</reference>
<keyword evidence="3" id="KW-0444">Lipid biosynthesis</keyword>
<dbReference type="InterPro" id="IPR029045">
    <property type="entry name" value="ClpP/crotonase-like_dom_sf"/>
</dbReference>
<dbReference type="GO" id="GO:0016743">
    <property type="term" value="F:carboxyl- or carbamoyltransferase activity"/>
    <property type="evidence" value="ECO:0007669"/>
    <property type="project" value="UniProtKB-UniRule"/>
</dbReference>
<dbReference type="PANTHER" id="PTHR42995">
    <property type="entry name" value="ACETYL-COENZYME A CARBOXYLASE CARBOXYL TRANSFERASE SUBUNIT BETA, CHLOROPLASTIC"/>
    <property type="match status" value="1"/>
</dbReference>
<reference evidence="5" key="2">
    <citation type="submission" date="2021-01" db="EMBL/GenBank/DDBJ databases">
        <authorList>
            <person name="Stull G."/>
            <person name="Qu X.-J."/>
            <person name="Parins-Fukuchi C."/>
            <person name="Yang Y.-Y."/>
            <person name="Yang J.-B."/>
            <person name="Yang Z.-Y."/>
            <person name="Hu Y."/>
            <person name="Ma H."/>
            <person name="Soltis P."/>
            <person name="Soltis D."/>
            <person name="Li D.-Z."/>
            <person name="Smith S."/>
            <person name="Yi T.-S."/>
        </authorList>
    </citation>
    <scope>NUCLEOTIDE SEQUENCE</scope>
</reference>
<dbReference type="GO" id="GO:0009317">
    <property type="term" value="C:acetyl-CoA carboxylase complex"/>
    <property type="evidence" value="ECO:0007669"/>
    <property type="project" value="InterPro"/>
</dbReference>
<comment type="pathway">
    <text evidence="3">Lipid metabolism; malonyl-CoA biosynthesis; malonyl-CoA from acetyl-CoA: step 1/1.</text>
</comment>
<dbReference type="GO" id="GO:0003989">
    <property type="term" value="F:acetyl-CoA carboxylase activity"/>
    <property type="evidence" value="ECO:0007669"/>
    <property type="project" value="InterPro"/>
</dbReference>
<dbReference type="EC" id="2.1.3.15" evidence="3"/>
<dbReference type="InterPro" id="IPR000438">
    <property type="entry name" value="Acetyl_CoA_COase_Trfase_b_su"/>
</dbReference>
<evidence type="ECO:0000259" key="4">
    <source>
        <dbReference type="Pfam" id="PF01039"/>
    </source>
</evidence>
<dbReference type="Pfam" id="PF01039">
    <property type="entry name" value="Carboxyl_trans"/>
    <property type="match status" value="1"/>
</dbReference>
<dbReference type="GO" id="GO:0008270">
    <property type="term" value="F:zinc ion binding"/>
    <property type="evidence" value="ECO:0007669"/>
    <property type="project" value="UniProtKB-UniRule"/>
</dbReference>
<keyword evidence="3 5" id="KW-0808">Transferase</keyword>
<dbReference type="Gene3D" id="3.90.226.10">
    <property type="entry name" value="2-enoyl-CoA Hydratase, Chain A, domain 1"/>
    <property type="match status" value="2"/>
</dbReference>
<keyword evidence="5" id="KW-0150">Chloroplast</keyword>
<keyword evidence="3" id="KW-0275">Fatty acid biosynthesis</keyword>